<reference evidence="1 2" key="1">
    <citation type="journal article" date="2016" name="Nat. Commun.">
        <title>Thousands of microbial genomes shed light on interconnected biogeochemical processes in an aquifer system.</title>
        <authorList>
            <person name="Anantharaman K."/>
            <person name="Brown C.T."/>
            <person name="Hug L.A."/>
            <person name="Sharon I."/>
            <person name="Castelle C.J."/>
            <person name="Probst A.J."/>
            <person name="Thomas B.C."/>
            <person name="Singh A."/>
            <person name="Wilkins M.J."/>
            <person name="Karaoz U."/>
            <person name="Brodie E.L."/>
            <person name="Williams K.H."/>
            <person name="Hubbard S.S."/>
            <person name="Banfield J.F."/>
        </authorList>
    </citation>
    <scope>NUCLEOTIDE SEQUENCE [LARGE SCALE GENOMIC DNA]</scope>
</reference>
<evidence type="ECO:0000313" key="1">
    <source>
        <dbReference type="EMBL" id="OGD69228.1"/>
    </source>
</evidence>
<organism evidence="1 2">
    <name type="scientific">Candidatus Campbellbacteria bacterium RIFCSPHIGHO2_12_FULL_35_10</name>
    <dbReference type="NCBI Taxonomy" id="1797578"/>
    <lineage>
        <taxon>Bacteria</taxon>
        <taxon>Candidatus Campbelliibacteriota</taxon>
    </lineage>
</organism>
<gene>
    <name evidence="1" type="ORF">A3E89_02095</name>
</gene>
<dbReference type="Proteomes" id="UP000185891">
    <property type="component" value="Unassembled WGS sequence"/>
</dbReference>
<dbReference type="AlphaFoldDB" id="A0A1F5EPB1"/>
<proteinExistence type="predicted"/>
<name>A0A1F5EPB1_9BACT</name>
<sequence>MHGDDLKGLAEGFGELTDILDSVFGQGEEKGEKGDLTDDALDKLRGLVGTNNLILKKLVARLMLQYFAGKLSFQELEYFLHSRDKDIQIDAGKTIMDFHWKSLNVNILRELLALEDEEIKRKINDYLASMKKK</sequence>
<evidence type="ECO:0000313" key="2">
    <source>
        <dbReference type="Proteomes" id="UP000185891"/>
    </source>
</evidence>
<dbReference type="EMBL" id="MFAA01000012">
    <property type="protein sequence ID" value="OGD69228.1"/>
    <property type="molecule type" value="Genomic_DNA"/>
</dbReference>
<protein>
    <submittedName>
        <fullName evidence="1">Uncharacterized protein</fullName>
    </submittedName>
</protein>
<accession>A0A1F5EPB1</accession>
<comment type="caution">
    <text evidence="1">The sequence shown here is derived from an EMBL/GenBank/DDBJ whole genome shotgun (WGS) entry which is preliminary data.</text>
</comment>